<dbReference type="GeneID" id="19207349"/>
<evidence type="ECO:0000313" key="2">
    <source>
        <dbReference type="EMBL" id="EIW84255.1"/>
    </source>
</evidence>
<dbReference type="PANTHER" id="PTHR33096:SF1">
    <property type="entry name" value="CXC1-LIKE CYSTEINE CLUSTER ASSOCIATED WITH KDZ TRANSPOSASES DOMAIN-CONTAINING PROTEIN"/>
    <property type="match status" value="1"/>
</dbReference>
<dbReference type="KEGG" id="cput:CONPUDRAFT_49671"/>
<dbReference type="InterPro" id="IPR040521">
    <property type="entry name" value="KDZ"/>
</dbReference>
<dbReference type="Proteomes" id="UP000053558">
    <property type="component" value="Unassembled WGS sequence"/>
</dbReference>
<evidence type="ECO:0000313" key="3">
    <source>
        <dbReference type="Proteomes" id="UP000053558"/>
    </source>
</evidence>
<proteinExistence type="predicted"/>
<dbReference type="RefSeq" id="XP_007765254.1">
    <property type="nucleotide sequence ID" value="XM_007767064.1"/>
</dbReference>
<dbReference type="OrthoDB" id="2505969at2759"/>
<keyword evidence="3" id="KW-1185">Reference proteome</keyword>
<feature type="region of interest" description="Disordered" evidence="1">
    <location>
        <begin position="753"/>
        <end position="787"/>
    </location>
</feature>
<evidence type="ECO:0008006" key="4">
    <source>
        <dbReference type="Google" id="ProtNLM"/>
    </source>
</evidence>
<sequence>MPVINLYTLQTETRISRSEDVGTAHEALVLNGYVGTSPDSPSLAVSISTLELYRRIRLRKASFSVEAFAKVICDMYQWPYRRRYRTALSGAFDMYLSILRGVDVQVKEALGRNTDRWRARYSCPPCGYEVCSELTPFFKLLTLHQLNDEPALVYRRLMVFDGNNSLSRMTAFGDRKVADTRTFASDYFLDAGYVDKFADEVRSTRDSDDADISTADVGPISSCTDSWKAAAADAKKRSWGIFEETGIFASACRHGLIIYIIDMLRSGELFKYPLATVSKALDVLGGRLLVAYDIGCKLSGTIRHSSLASRFVSSGSRMCVDAFHGYAHEYSCQDAFHPTGITGAGLDDFGVMERIFSCSNEVAPVTRHASAYNRRLFIDVFFTQWDQDRYLNLGNYLYRSYKRAVNILADENVALAHAKSSLQVSDEDLRTWRAEQTHYLRSVGEEAEYDIHAVAYVEALQKLRDSRAASSAFLNTDPLDISAFTSRKAYEDATSRTAKLETARRVKEERDAIVTEEVNALEVKLGIRKRWEPSNPEYIAAAAYLNNRKYHQALNNLQRLVVLRLLELHKQNVGRSGQHIAKSLQTRCKAIQNAIKTYNTAAHAIGKPALDWSKVSNYSFLEEFTLLRESRDDIRAKRWTQPVIRELMKQSLRVERAKEEVVRLNVEVRRLHTFIVDEKKQFTQVLADLERKHDPVHGAVLEFCRRRRRVNARLMERLEDVFALEGFSGSREPGVSANNDAIVLTHDPILSTELRTEETSGEVDKATNDDKDGDDDEGSEADDERLEEVGVLVDYYTNLQGE</sequence>
<gene>
    <name evidence="2" type="ORF">CONPUDRAFT_49671</name>
</gene>
<dbReference type="OMA" id="HERWTEN"/>
<evidence type="ECO:0000256" key="1">
    <source>
        <dbReference type="SAM" id="MobiDB-lite"/>
    </source>
</evidence>
<dbReference type="PANTHER" id="PTHR33096">
    <property type="entry name" value="CXC2 DOMAIN-CONTAINING PROTEIN"/>
    <property type="match status" value="1"/>
</dbReference>
<accession>A0A5M3N024</accession>
<protein>
    <recommendedName>
        <fullName evidence="4">CxC1-like cysteine cluster associated with KDZ transposases domain-containing protein</fullName>
    </recommendedName>
</protein>
<dbReference type="EMBL" id="JH711575">
    <property type="protein sequence ID" value="EIW84255.1"/>
    <property type="molecule type" value="Genomic_DNA"/>
</dbReference>
<name>A0A5M3N024_CONPW</name>
<dbReference type="AlphaFoldDB" id="A0A5M3N024"/>
<comment type="caution">
    <text evidence="2">The sequence shown here is derived from an EMBL/GenBank/DDBJ whole genome shotgun (WGS) entry which is preliminary data.</text>
</comment>
<feature type="compositionally biased region" description="Acidic residues" evidence="1">
    <location>
        <begin position="771"/>
        <end position="786"/>
    </location>
</feature>
<feature type="compositionally biased region" description="Basic and acidic residues" evidence="1">
    <location>
        <begin position="754"/>
        <end position="770"/>
    </location>
</feature>
<organism evidence="2 3">
    <name type="scientific">Coniophora puteana (strain RWD-64-598)</name>
    <name type="common">Brown rot fungus</name>
    <dbReference type="NCBI Taxonomy" id="741705"/>
    <lineage>
        <taxon>Eukaryota</taxon>
        <taxon>Fungi</taxon>
        <taxon>Dikarya</taxon>
        <taxon>Basidiomycota</taxon>
        <taxon>Agaricomycotina</taxon>
        <taxon>Agaricomycetes</taxon>
        <taxon>Agaricomycetidae</taxon>
        <taxon>Boletales</taxon>
        <taxon>Coniophorineae</taxon>
        <taxon>Coniophoraceae</taxon>
        <taxon>Coniophora</taxon>
    </lineage>
</organism>
<dbReference type="Pfam" id="PF18758">
    <property type="entry name" value="KDZ"/>
    <property type="match status" value="1"/>
</dbReference>
<reference evidence="3" key="1">
    <citation type="journal article" date="2012" name="Science">
        <title>The Paleozoic origin of enzymatic lignin decomposition reconstructed from 31 fungal genomes.</title>
        <authorList>
            <person name="Floudas D."/>
            <person name="Binder M."/>
            <person name="Riley R."/>
            <person name="Barry K."/>
            <person name="Blanchette R.A."/>
            <person name="Henrissat B."/>
            <person name="Martinez A.T."/>
            <person name="Otillar R."/>
            <person name="Spatafora J.W."/>
            <person name="Yadav J.S."/>
            <person name="Aerts A."/>
            <person name="Benoit I."/>
            <person name="Boyd A."/>
            <person name="Carlson A."/>
            <person name="Copeland A."/>
            <person name="Coutinho P.M."/>
            <person name="de Vries R.P."/>
            <person name="Ferreira P."/>
            <person name="Findley K."/>
            <person name="Foster B."/>
            <person name="Gaskell J."/>
            <person name="Glotzer D."/>
            <person name="Gorecki P."/>
            <person name="Heitman J."/>
            <person name="Hesse C."/>
            <person name="Hori C."/>
            <person name="Igarashi K."/>
            <person name="Jurgens J.A."/>
            <person name="Kallen N."/>
            <person name="Kersten P."/>
            <person name="Kohler A."/>
            <person name="Kuees U."/>
            <person name="Kumar T.K.A."/>
            <person name="Kuo A."/>
            <person name="LaButti K."/>
            <person name="Larrondo L.F."/>
            <person name="Lindquist E."/>
            <person name="Ling A."/>
            <person name="Lombard V."/>
            <person name="Lucas S."/>
            <person name="Lundell T."/>
            <person name="Martin R."/>
            <person name="McLaughlin D.J."/>
            <person name="Morgenstern I."/>
            <person name="Morin E."/>
            <person name="Murat C."/>
            <person name="Nagy L.G."/>
            <person name="Nolan M."/>
            <person name="Ohm R.A."/>
            <person name="Patyshakuliyeva A."/>
            <person name="Rokas A."/>
            <person name="Ruiz-Duenas F.J."/>
            <person name="Sabat G."/>
            <person name="Salamov A."/>
            <person name="Samejima M."/>
            <person name="Schmutz J."/>
            <person name="Slot J.C."/>
            <person name="St John F."/>
            <person name="Stenlid J."/>
            <person name="Sun H."/>
            <person name="Sun S."/>
            <person name="Syed K."/>
            <person name="Tsang A."/>
            <person name="Wiebenga A."/>
            <person name="Young D."/>
            <person name="Pisabarro A."/>
            <person name="Eastwood D.C."/>
            <person name="Martin F."/>
            <person name="Cullen D."/>
            <person name="Grigoriev I.V."/>
            <person name="Hibbett D.S."/>
        </authorList>
    </citation>
    <scope>NUCLEOTIDE SEQUENCE [LARGE SCALE GENOMIC DNA]</scope>
    <source>
        <strain evidence="3">RWD-64-598 SS2</strain>
    </source>
</reference>